<feature type="region of interest" description="Disordered" evidence="1">
    <location>
        <begin position="34"/>
        <end position="74"/>
    </location>
</feature>
<feature type="compositionally biased region" description="Gly residues" evidence="1">
    <location>
        <begin position="39"/>
        <end position="53"/>
    </location>
</feature>
<keyword evidence="3" id="KW-1185">Reference proteome</keyword>
<feature type="region of interest" description="Disordered" evidence="1">
    <location>
        <begin position="1"/>
        <end position="20"/>
    </location>
</feature>
<feature type="compositionally biased region" description="Polar residues" evidence="1">
    <location>
        <begin position="1"/>
        <end position="18"/>
    </location>
</feature>
<evidence type="ECO:0000256" key="1">
    <source>
        <dbReference type="SAM" id="MobiDB-lite"/>
    </source>
</evidence>
<dbReference type="EMBL" id="BAABME010000019">
    <property type="protein sequence ID" value="GAA0138547.1"/>
    <property type="molecule type" value="Genomic_DNA"/>
</dbReference>
<evidence type="ECO:0000313" key="3">
    <source>
        <dbReference type="Proteomes" id="UP001454036"/>
    </source>
</evidence>
<evidence type="ECO:0000313" key="2">
    <source>
        <dbReference type="EMBL" id="GAA0138547.1"/>
    </source>
</evidence>
<organism evidence="2 3">
    <name type="scientific">Lithospermum erythrorhizon</name>
    <name type="common">Purple gromwell</name>
    <name type="synonym">Lithospermum officinale var. erythrorhizon</name>
    <dbReference type="NCBI Taxonomy" id="34254"/>
    <lineage>
        <taxon>Eukaryota</taxon>
        <taxon>Viridiplantae</taxon>
        <taxon>Streptophyta</taxon>
        <taxon>Embryophyta</taxon>
        <taxon>Tracheophyta</taxon>
        <taxon>Spermatophyta</taxon>
        <taxon>Magnoliopsida</taxon>
        <taxon>eudicotyledons</taxon>
        <taxon>Gunneridae</taxon>
        <taxon>Pentapetalae</taxon>
        <taxon>asterids</taxon>
        <taxon>lamiids</taxon>
        <taxon>Boraginales</taxon>
        <taxon>Boraginaceae</taxon>
        <taxon>Boraginoideae</taxon>
        <taxon>Lithospermeae</taxon>
        <taxon>Lithospermum</taxon>
    </lineage>
</organism>
<name>A0AAV3NGS6_LITER</name>
<reference evidence="2 3" key="1">
    <citation type="submission" date="2024-01" db="EMBL/GenBank/DDBJ databases">
        <title>The complete chloroplast genome sequence of Lithospermum erythrorhizon: insights into the phylogenetic relationship among Boraginaceae species and the maternal lineages of purple gromwells.</title>
        <authorList>
            <person name="Okada T."/>
            <person name="Watanabe K."/>
        </authorList>
    </citation>
    <scope>NUCLEOTIDE SEQUENCE [LARGE SCALE GENOMIC DNA]</scope>
</reference>
<feature type="compositionally biased region" description="Basic and acidic residues" evidence="1">
    <location>
        <begin position="65"/>
        <end position="74"/>
    </location>
</feature>
<comment type="caution">
    <text evidence="2">The sequence shown here is derived from an EMBL/GenBank/DDBJ whole genome shotgun (WGS) entry which is preliminary data.</text>
</comment>
<proteinExistence type="predicted"/>
<gene>
    <name evidence="2" type="ORF">LIER_00272</name>
</gene>
<accession>A0AAV3NGS6</accession>
<dbReference type="Proteomes" id="UP001454036">
    <property type="component" value="Unassembled WGS sequence"/>
</dbReference>
<dbReference type="AlphaFoldDB" id="A0AAV3NGS6"/>
<protein>
    <submittedName>
        <fullName evidence="2">Uncharacterized protein</fullName>
    </submittedName>
</protein>
<sequence length="115" mass="12134">MASCNQNAGWPNQEQQPSEIKIDVSKLVENVQAQNINGDGAGGSQYGSGGVGDPFGTQNRQCDPPGEHQRKGDLVFGSPEKKTLKELAISAAPENECLKKGVKEVVKSIRGGNKG</sequence>